<proteinExistence type="predicted"/>
<evidence type="ECO:0000313" key="2">
    <source>
        <dbReference type="Proteomes" id="UP000054815"/>
    </source>
</evidence>
<dbReference type="Proteomes" id="UP000054815">
    <property type="component" value="Unassembled WGS sequence"/>
</dbReference>
<sequence>MKRGVVGRYQTIFHPFAALHVHWASGKEPAVDRGDNVDVVLVSTYPLAADQRRLVSGSGGVFWREVGRKANLQTVFDVKWSRRFWPVVALLFRFVRRCIRREPVLLVHRADDMQVLTAGILLAEDAFSGHR</sequence>
<dbReference type="AlphaFoldDB" id="A0A0V0XY99"/>
<protein>
    <submittedName>
        <fullName evidence="1">Uncharacterized protein</fullName>
    </submittedName>
</protein>
<evidence type="ECO:0000313" key="1">
    <source>
        <dbReference type="EMBL" id="KRX93054.1"/>
    </source>
</evidence>
<organism evidence="1 2">
    <name type="scientific">Trichinella pseudospiralis</name>
    <name type="common">Parasitic roundworm</name>
    <dbReference type="NCBI Taxonomy" id="6337"/>
    <lineage>
        <taxon>Eukaryota</taxon>
        <taxon>Metazoa</taxon>
        <taxon>Ecdysozoa</taxon>
        <taxon>Nematoda</taxon>
        <taxon>Enoplea</taxon>
        <taxon>Dorylaimia</taxon>
        <taxon>Trichinellida</taxon>
        <taxon>Trichinellidae</taxon>
        <taxon>Trichinella</taxon>
    </lineage>
</organism>
<reference evidence="1 2" key="1">
    <citation type="submission" date="2015-01" db="EMBL/GenBank/DDBJ databases">
        <title>Evolution of Trichinella species and genotypes.</title>
        <authorList>
            <person name="Korhonen P.K."/>
            <person name="Edoardo P."/>
            <person name="Giuseppe L.R."/>
            <person name="Gasser R.B."/>
        </authorList>
    </citation>
    <scope>NUCLEOTIDE SEQUENCE [LARGE SCALE GENOMIC DNA]</scope>
    <source>
        <strain evidence="1">ISS141</strain>
    </source>
</reference>
<gene>
    <name evidence="1" type="ORF">T4E_6115</name>
</gene>
<name>A0A0V0XY99_TRIPS</name>
<dbReference type="EMBL" id="JYDU01000096">
    <property type="protein sequence ID" value="KRX93054.1"/>
    <property type="molecule type" value="Genomic_DNA"/>
</dbReference>
<comment type="caution">
    <text evidence="1">The sequence shown here is derived from an EMBL/GenBank/DDBJ whole genome shotgun (WGS) entry which is preliminary data.</text>
</comment>
<accession>A0A0V0XY99</accession>